<dbReference type="Pfam" id="PF01476">
    <property type="entry name" value="LysM"/>
    <property type="match status" value="1"/>
</dbReference>
<dbReference type="InterPro" id="IPR018392">
    <property type="entry name" value="LysM"/>
</dbReference>
<dbReference type="RefSeq" id="WP_133430627.1">
    <property type="nucleotide sequence ID" value="NZ_BMCC01000006.1"/>
</dbReference>
<name>A0A4R6BHN8_9STAP</name>
<dbReference type="SUPFAM" id="SSF54106">
    <property type="entry name" value="LysM domain"/>
    <property type="match status" value="1"/>
</dbReference>
<dbReference type="AlphaFoldDB" id="A0A4R6BHN8"/>
<evidence type="ECO:0000256" key="1">
    <source>
        <dbReference type="SAM" id="SignalP"/>
    </source>
</evidence>
<feature type="signal peptide" evidence="1">
    <location>
        <begin position="1"/>
        <end position="24"/>
    </location>
</feature>
<dbReference type="CDD" id="cd00118">
    <property type="entry name" value="LysM"/>
    <property type="match status" value="1"/>
</dbReference>
<comment type="caution">
    <text evidence="3">The sequence shown here is derived from an EMBL/GenBank/DDBJ whole genome shotgun (WGS) entry which is preliminary data.</text>
</comment>
<sequence length="120" mass="13336">MKRVATIISAVILSGIAVTTNAEAKTQNLQMDESVWSITDKYDKTIENIEKMSAANTALITPDSRLEVLVNGKYKVVKGDTLPEVAEKCDVSVMQIHHLNNISKQYRLVEGQTLQIAYKN</sequence>
<keyword evidence="1" id="KW-0732">Signal</keyword>
<feature type="chain" id="PRO_5020826549" evidence="1">
    <location>
        <begin position="25"/>
        <end position="120"/>
    </location>
</feature>
<keyword evidence="4" id="KW-1185">Reference proteome</keyword>
<dbReference type="InterPro" id="IPR036779">
    <property type="entry name" value="LysM_dom_sf"/>
</dbReference>
<evidence type="ECO:0000313" key="3">
    <source>
        <dbReference type="EMBL" id="TDM01093.1"/>
    </source>
</evidence>
<dbReference type="OrthoDB" id="9798935at2"/>
<evidence type="ECO:0000313" key="4">
    <source>
        <dbReference type="Proteomes" id="UP000295328"/>
    </source>
</evidence>
<feature type="domain" description="LysM" evidence="2">
    <location>
        <begin position="72"/>
        <end position="116"/>
    </location>
</feature>
<reference evidence="3 4" key="1">
    <citation type="submission" date="2019-01" db="EMBL/GenBank/DDBJ databases">
        <title>Draft genome sequences of the type strains of six Macrococcus species.</title>
        <authorList>
            <person name="Mazhar S."/>
            <person name="Altermann E."/>
            <person name="Hill C."/>
            <person name="Mcauliffe O."/>
        </authorList>
    </citation>
    <scope>NUCLEOTIDE SEQUENCE [LARGE SCALE GENOMIC DNA]</scope>
    <source>
        <strain evidence="3 4">CCM4809</strain>
    </source>
</reference>
<dbReference type="Gene3D" id="3.10.350.10">
    <property type="entry name" value="LysM domain"/>
    <property type="match status" value="1"/>
</dbReference>
<dbReference type="SMART" id="SM00257">
    <property type="entry name" value="LysM"/>
    <property type="match status" value="2"/>
</dbReference>
<gene>
    <name evidence="3" type="ORF">ERX37_10455</name>
</gene>
<proteinExistence type="predicted"/>
<accession>A0A4R6BHN8</accession>
<protein>
    <submittedName>
        <fullName evidence="3">LysM domain-containing protein</fullName>
    </submittedName>
</protein>
<dbReference type="EMBL" id="SCWE01000006">
    <property type="protein sequence ID" value="TDM01093.1"/>
    <property type="molecule type" value="Genomic_DNA"/>
</dbReference>
<dbReference type="Proteomes" id="UP000295328">
    <property type="component" value="Unassembled WGS sequence"/>
</dbReference>
<organism evidence="3 4">
    <name type="scientific">Macrococcus hajekii</name>
    <dbReference type="NCBI Taxonomy" id="198482"/>
    <lineage>
        <taxon>Bacteria</taxon>
        <taxon>Bacillati</taxon>
        <taxon>Bacillota</taxon>
        <taxon>Bacilli</taxon>
        <taxon>Bacillales</taxon>
        <taxon>Staphylococcaceae</taxon>
        <taxon>Macrococcus</taxon>
    </lineage>
</organism>
<evidence type="ECO:0000259" key="2">
    <source>
        <dbReference type="PROSITE" id="PS51782"/>
    </source>
</evidence>
<dbReference type="PROSITE" id="PS51782">
    <property type="entry name" value="LYSM"/>
    <property type="match status" value="1"/>
</dbReference>